<keyword evidence="4" id="KW-0238">DNA-binding</keyword>
<dbReference type="InterPro" id="IPR015424">
    <property type="entry name" value="PyrdxlP-dep_Trfase"/>
</dbReference>
<feature type="compositionally biased region" description="Low complexity" evidence="6">
    <location>
        <begin position="101"/>
        <end position="113"/>
    </location>
</feature>
<dbReference type="GO" id="GO:0030170">
    <property type="term" value="F:pyridoxal phosphate binding"/>
    <property type="evidence" value="ECO:0007669"/>
    <property type="project" value="InterPro"/>
</dbReference>
<evidence type="ECO:0000256" key="5">
    <source>
        <dbReference type="ARBA" id="ARBA00023163"/>
    </source>
</evidence>
<keyword evidence="9" id="KW-1185">Reference proteome</keyword>
<dbReference type="InterPro" id="IPR015421">
    <property type="entry name" value="PyrdxlP-dep_Trfase_major"/>
</dbReference>
<dbReference type="InterPro" id="IPR051446">
    <property type="entry name" value="HTH_trans_reg/aminotransferase"/>
</dbReference>
<dbReference type="SUPFAM" id="SSF46785">
    <property type="entry name" value="Winged helix' DNA-binding domain"/>
    <property type="match status" value="1"/>
</dbReference>
<dbReference type="EMBL" id="BMJJ01000010">
    <property type="protein sequence ID" value="GGD31690.1"/>
    <property type="molecule type" value="Genomic_DNA"/>
</dbReference>
<evidence type="ECO:0000256" key="3">
    <source>
        <dbReference type="ARBA" id="ARBA00023015"/>
    </source>
</evidence>
<evidence type="ECO:0000313" key="9">
    <source>
        <dbReference type="Proteomes" id="UP000613160"/>
    </source>
</evidence>
<dbReference type="Gene3D" id="1.10.10.10">
    <property type="entry name" value="Winged helix-like DNA-binding domain superfamily/Winged helix DNA-binding domain"/>
    <property type="match status" value="1"/>
</dbReference>
<keyword evidence="2" id="KW-0663">Pyridoxal phosphate</keyword>
<dbReference type="SMART" id="SM00345">
    <property type="entry name" value="HTH_GNTR"/>
    <property type="match status" value="1"/>
</dbReference>
<dbReference type="Pfam" id="PF00392">
    <property type="entry name" value="GntR"/>
    <property type="match status" value="1"/>
</dbReference>
<dbReference type="GO" id="GO:0003677">
    <property type="term" value="F:DNA binding"/>
    <property type="evidence" value="ECO:0007669"/>
    <property type="project" value="UniProtKB-KW"/>
</dbReference>
<dbReference type="InterPro" id="IPR004839">
    <property type="entry name" value="Aminotransferase_I/II_large"/>
</dbReference>
<dbReference type="InterPro" id="IPR036388">
    <property type="entry name" value="WH-like_DNA-bd_sf"/>
</dbReference>
<evidence type="ECO:0000256" key="2">
    <source>
        <dbReference type="ARBA" id="ARBA00022898"/>
    </source>
</evidence>
<dbReference type="GO" id="GO:0003700">
    <property type="term" value="F:DNA-binding transcription factor activity"/>
    <property type="evidence" value="ECO:0007669"/>
    <property type="project" value="InterPro"/>
</dbReference>
<dbReference type="SUPFAM" id="SSF53383">
    <property type="entry name" value="PLP-dependent transferases"/>
    <property type="match status" value="1"/>
</dbReference>
<dbReference type="CDD" id="cd00609">
    <property type="entry name" value="AAT_like"/>
    <property type="match status" value="1"/>
</dbReference>
<protein>
    <submittedName>
        <fullName evidence="8">GntR family transcriptional regulator</fullName>
    </submittedName>
</protein>
<dbReference type="InterPro" id="IPR000524">
    <property type="entry name" value="Tscrpt_reg_HTH_GntR"/>
</dbReference>
<dbReference type="CDD" id="cd07377">
    <property type="entry name" value="WHTH_GntR"/>
    <property type="match status" value="1"/>
</dbReference>
<organism evidence="8 9">
    <name type="scientific">Aureimonas glaciei</name>
    <dbReference type="NCBI Taxonomy" id="1776957"/>
    <lineage>
        <taxon>Bacteria</taxon>
        <taxon>Pseudomonadati</taxon>
        <taxon>Pseudomonadota</taxon>
        <taxon>Alphaproteobacteria</taxon>
        <taxon>Hyphomicrobiales</taxon>
        <taxon>Aurantimonadaceae</taxon>
        <taxon>Aureimonas</taxon>
    </lineage>
</organism>
<evidence type="ECO:0000313" key="8">
    <source>
        <dbReference type="EMBL" id="GGD31690.1"/>
    </source>
</evidence>
<dbReference type="AlphaFoldDB" id="A0A916Y658"/>
<reference evidence="8" key="2">
    <citation type="submission" date="2020-09" db="EMBL/GenBank/DDBJ databases">
        <authorList>
            <person name="Sun Q."/>
            <person name="Zhou Y."/>
        </authorList>
    </citation>
    <scope>NUCLEOTIDE SEQUENCE</scope>
    <source>
        <strain evidence="8">CGMCC 1.15493</strain>
    </source>
</reference>
<comment type="caution">
    <text evidence="8">The sequence shown here is derived from an EMBL/GenBank/DDBJ whole genome shotgun (WGS) entry which is preliminary data.</text>
</comment>
<proteinExistence type="inferred from homology"/>
<keyword evidence="3" id="KW-0805">Transcription regulation</keyword>
<dbReference type="InterPro" id="IPR036390">
    <property type="entry name" value="WH_DNA-bd_sf"/>
</dbReference>
<evidence type="ECO:0000259" key="7">
    <source>
        <dbReference type="PROSITE" id="PS50949"/>
    </source>
</evidence>
<sequence>MQNDSHGWQALFEGMSRSGQSLQLQIRQRLIGAISEGRLPSETRLPSSRRLAAILGVGRNTVTLAYQQLLDDKVLDSRERSGIFVAGGQQEPRRRRPQAVAGSGPASGPEAGAQDAADFEPRFAFRPSRMRQIVKPRDWAGYPYPFLFGQFDPSLFPLNDWRESVRAASSASEVGEWSVDMIDDDDRDLVAEICTKILPRRGIWATLDEVTITLGAQQALYMLARLFAGPSIRVGIEDPCYPDLRNMLEVGGVTPAHLTLDRQGAVPDAVFAACDVVFLTPGHQCPTTVTMEPARREAILASAERTGALIVEDDYEADLFPEDAEPPALKSIDAHGHVVYVGSLSKALAPGLRLGFAVARPAIIEELRALRRMMLRHPPANNQRAMAMFIALGHHRSHVRRLGLVLAERARLIEARLDALPTGFRWRREPGATSFWITGPAGFDARAMALQAREAGVLVEPGDIFFADPQNGRASFRLGFAAIRAERIDGGIDRLLQAIVAARTA</sequence>
<evidence type="ECO:0000256" key="1">
    <source>
        <dbReference type="ARBA" id="ARBA00005384"/>
    </source>
</evidence>
<dbReference type="PANTHER" id="PTHR46577">
    <property type="entry name" value="HTH-TYPE TRANSCRIPTIONAL REGULATORY PROTEIN GABR"/>
    <property type="match status" value="1"/>
</dbReference>
<evidence type="ECO:0000256" key="6">
    <source>
        <dbReference type="SAM" id="MobiDB-lite"/>
    </source>
</evidence>
<reference evidence="8" key="1">
    <citation type="journal article" date="2014" name="Int. J. Syst. Evol. Microbiol.">
        <title>Complete genome sequence of Corynebacterium casei LMG S-19264T (=DSM 44701T), isolated from a smear-ripened cheese.</title>
        <authorList>
            <consortium name="US DOE Joint Genome Institute (JGI-PGF)"/>
            <person name="Walter F."/>
            <person name="Albersmeier A."/>
            <person name="Kalinowski J."/>
            <person name="Ruckert C."/>
        </authorList>
    </citation>
    <scope>NUCLEOTIDE SEQUENCE</scope>
    <source>
        <strain evidence="8">CGMCC 1.15493</strain>
    </source>
</reference>
<feature type="region of interest" description="Disordered" evidence="6">
    <location>
        <begin position="83"/>
        <end position="115"/>
    </location>
</feature>
<dbReference type="RefSeq" id="WP_188853784.1">
    <property type="nucleotide sequence ID" value="NZ_BMJJ01000010.1"/>
</dbReference>
<gene>
    <name evidence="8" type="ORF">GCM10011335_38450</name>
</gene>
<evidence type="ECO:0000256" key="4">
    <source>
        <dbReference type="ARBA" id="ARBA00023125"/>
    </source>
</evidence>
<name>A0A916Y658_9HYPH</name>
<comment type="similarity">
    <text evidence="1">In the C-terminal section; belongs to the class-I pyridoxal-phosphate-dependent aminotransferase family.</text>
</comment>
<dbReference type="PROSITE" id="PS50949">
    <property type="entry name" value="HTH_GNTR"/>
    <property type="match status" value="1"/>
</dbReference>
<dbReference type="Gene3D" id="3.40.640.10">
    <property type="entry name" value="Type I PLP-dependent aspartate aminotransferase-like (Major domain)"/>
    <property type="match status" value="1"/>
</dbReference>
<dbReference type="Proteomes" id="UP000613160">
    <property type="component" value="Unassembled WGS sequence"/>
</dbReference>
<accession>A0A916Y658</accession>
<feature type="domain" description="HTH gntR-type" evidence="7">
    <location>
        <begin position="20"/>
        <end position="88"/>
    </location>
</feature>
<keyword evidence="5" id="KW-0804">Transcription</keyword>
<dbReference type="PANTHER" id="PTHR46577:SF1">
    <property type="entry name" value="HTH-TYPE TRANSCRIPTIONAL REGULATORY PROTEIN GABR"/>
    <property type="match status" value="1"/>
</dbReference>
<dbReference type="Pfam" id="PF00155">
    <property type="entry name" value="Aminotran_1_2"/>
    <property type="match status" value="1"/>
</dbReference>